<dbReference type="Pfam" id="PF01464">
    <property type="entry name" value="SLT"/>
    <property type="match status" value="1"/>
</dbReference>
<evidence type="ECO:0000256" key="2">
    <source>
        <dbReference type="SAM" id="MobiDB-lite"/>
    </source>
</evidence>
<feature type="region of interest" description="Disordered" evidence="2">
    <location>
        <begin position="20"/>
        <end position="47"/>
    </location>
</feature>
<dbReference type="AlphaFoldDB" id="A0A317E9S6"/>
<dbReference type="EMBL" id="QGLE01000005">
    <property type="protein sequence ID" value="PWR22986.1"/>
    <property type="molecule type" value="Genomic_DNA"/>
</dbReference>
<proteinExistence type="inferred from homology"/>
<sequence length="202" mass="21481">MMAGQRSMATVAKLPIINPHSAAASQPTKAGSRAPNRRNSVRMSSKPSQIAGIMAPETIMELSSLVLACAIKAATAYGLPPTGIIAILEAEGGRIGEVSENANGTRDIGPMQVNSLWLEPLARKWGVTPDEAEAALRDRPCTNIAVGSYILADCIHKRGGDFWAGVGCYHAPSDPERARAYADRVAGKAAERFGLEVFRPER</sequence>
<gene>
    <name evidence="4" type="ORF">DKG74_10330</name>
</gene>
<dbReference type="SUPFAM" id="SSF53955">
    <property type="entry name" value="Lysozyme-like"/>
    <property type="match status" value="1"/>
</dbReference>
<feature type="domain" description="Transglycosylase SLT" evidence="3">
    <location>
        <begin position="69"/>
        <end position="171"/>
    </location>
</feature>
<reference evidence="4 5" key="1">
    <citation type="submission" date="2018-05" db="EMBL/GenBank/DDBJ databases">
        <title>Zavarzinia sp. HR-AS.</title>
        <authorList>
            <person name="Lee Y."/>
            <person name="Jeon C.O."/>
        </authorList>
    </citation>
    <scope>NUCLEOTIDE SEQUENCE [LARGE SCALE GENOMIC DNA]</scope>
    <source>
        <strain evidence="4 5">HR-AS</strain>
    </source>
</reference>
<dbReference type="CDD" id="cd13400">
    <property type="entry name" value="LT_IagB-like"/>
    <property type="match status" value="1"/>
</dbReference>
<protein>
    <recommendedName>
        <fullName evidence="3">Transglycosylase SLT domain-containing protein</fullName>
    </recommendedName>
</protein>
<comment type="caution">
    <text evidence="4">The sequence shown here is derived from an EMBL/GenBank/DDBJ whole genome shotgun (WGS) entry which is preliminary data.</text>
</comment>
<dbReference type="OrthoDB" id="9808681at2"/>
<name>A0A317E9S6_9PROT</name>
<keyword evidence="5" id="KW-1185">Reference proteome</keyword>
<evidence type="ECO:0000313" key="4">
    <source>
        <dbReference type="EMBL" id="PWR22986.1"/>
    </source>
</evidence>
<evidence type="ECO:0000313" key="5">
    <source>
        <dbReference type="Proteomes" id="UP000245461"/>
    </source>
</evidence>
<dbReference type="InterPro" id="IPR023346">
    <property type="entry name" value="Lysozyme-like_dom_sf"/>
</dbReference>
<comment type="similarity">
    <text evidence="1">Belongs to the virb1 family.</text>
</comment>
<accession>A0A317E9S6</accession>
<evidence type="ECO:0000256" key="1">
    <source>
        <dbReference type="ARBA" id="ARBA00009387"/>
    </source>
</evidence>
<dbReference type="Gene3D" id="1.10.530.10">
    <property type="match status" value="1"/>
</dbReference>
<organism evidence="4 5">
    <name type="scientific">Zavarzinia aquatilis</name>
    <dbReference type="NCBI Taxonomy" id="2211142"/>
    <lineage>
        <taxon>Bacteria</taxon>
        <taxon>Pseudomonadati</taxon>
        <taxon>Pseudomonadota</taxon>
        <taxon>Alphaproteobacteria</taxon>
        <taxon>Rhodospirillales</taxon>
        <taxon>Zavarziniaceae</taxon>
        <taxon>Zavarzinia</taxon>
    </lineage>
</organism>
<dbReference type="InterPro" id="IPR008258">
    <property type="entry name" value="Transglycosylase_SLT_dom_1"/>
</dbReference>
<dbReference type="Proteomes" id="UP000245461">
    <property type="component" value="Unassembled WGS sequence"/>
</dbReference>
<evidence type="ECO:0000259" key="3">
    <source>
        <dbReference type="Pfam" id="PF01464"/>
    </source>
</evidence>